<gene>
    <name evidence="2" type="ORF">PECUL_23A011305</name>
</gene>
<sequence length="92" mass="10413">MADSQASHTATNHMEQILQRIDKLFAQFWAKLERRALPTQRPRQRETQRGLSPNTECYQTGAKPTTKTTKPMTSPCKPRTTGALNAVNNTWA</sequence>
<dbReference type="AlphaFoldDB" id="A0AAD1VRY1"/>
<feature type="compositionally biased region" description="Polar residues" evidence="1">
    <location>
        <begin position="82"/>
        <end position="92"/>
    </location>
</feature>
<evidence type="ECO:0000256" key="1">
    <source>
        <dbReference type="SAM" id="MobiDB-lite"/>
    </source>
</evidence>
<keyword evidence="3" id="KW-1185">Reference proteome</keyword>
<feature type="compositionally biased region" description="Low complexity" evidence="1">
    <location>
        <begin position="63"/>
        <end position="78"/>
    </location>
</feature>
<reference evidence="2" key="1">
    <citation type="submission" date="2022-03" db="EMBL/GenBank/DDBJ databases">
        <authorList>
            <person name="Alioto T."/>
            <person name="Alioto T."/>
            <person name="Gomez Garrido J."/>
        </authorList>
    </citation>
    <scope>NUCLEOTIDE SEQUENCE</scope>
</reference>
<organism evidence="2 3">
    <name type="scientific">Pelobates cultripes</name>
    <name type="common">Western spadefoot toad</name>
    <dbReference type="NCBI Taxonomy" id="61616"/>
    <lineage>
        <taxon>Eukaryota</taxon>
        <taxon>Metazoa</taxon>
        <taxon>Chordata</taxon>
        <taxon>Craniata</taxon>
        <taxon>Vertebrata</taxon>
        <taxon>Euteleostomi</taxon>
        <taxon>Amphibia</taxon>
        <taxon>Batrachia</taxon>
        <taxon>Anura</taxon>
        <taxon>Pelobatoidea</taxon>
        <taxon>Pelobatidae</taxon>
        <taxon>Pelobates</taxon>
    </lineage>
</organism>
<accession>A0AAD1VRY1</accession>
<evidence type="ECO:0000313" key="2">
    <source>
        <dbReference type="EMBL" id="CAH2253111.1"/>
    </source>
</evidence>
<dbReference type="Proteomes" id="UP001295444">
    <property type="component" value="Chromosome 02"/>
</dbReference>
<feature type="region of interest" description="Disordered" evidence="1">
    <location>
        <begin position="34"/>
        <end position="92"/>
    </location>
</feature>
<evidence type="ECO:0000313" key="3">
    <source>
        <dbReference type="Proteomes" id="UP001295444"/>
    </source>
</evidence>
<protein>
    <submittedName>
        <fullName evidence="2">Uncharacterized protein</fullName>
    </submittedName>
</protein>
<proteinExistence type="predicted"/>
<dbReference type="EMBL" id="OW240913">
    <property type="protein sequence ID" value="CAH2253111.1"/>
    <property type="molecule type" value="Genomic_DNA"/>
</dbReference>
<name>A0AAD1VRY1_PELCU</name>